<feature type="coiled-coil region" evidence="1">
    <location>
        <begin position="27"/>
        <end position="147"/>
    </location>
</feature>
<feature type="coiled-coil region" evidence="1">
    <location>
        <begin position="180"/>
        <end position="207"/>
    </location>
</feature>
<protein>
    <submittedName>
        <fullName evidence="2">Uncharacterized protein</fullName>
    </submittedName>
</protein>
<sequence>DLQTAVVQITLQLQSDAENVSGLTNRVAQIIRDRDEWQDRINRLQDEVEKKNAHIRQLEEREPEVERRIRQQYVLQIEILQREIKDFNEKLQDRDRLLNEINKEKKEIELRKLKEYEKFDQIHNQERQNLQGQLRTANENFRNLEEQWTVERRQHDDLQMKYEQLRASTETQVGQWESEIQQQKKYIENFNLEIHEMETKFKNDRRQFERDIDVTNCSFFICFNKSIEKFILVGKGKKC</sequence>
<name>A0A8S2ZB43_9BILA</name>
<dbReference type="EMBL" id="CAJOBJ010107625">
    <property type="protein sequence ID" value="CAF4616597.1"/>
    <property type="molecule type" value="Genomic_DNA"/>
</dbReference>
<feature type="non-terminal residue" evidence="2">
    <location>
        <position position="1"/>
    </location>
</feature>
<dbReference type="Proteomes" id="UP000681720">
    <property type="component" value="Unassembled WGS sequence"/>
</dbReference>
<reference evidence="2" key="1">
    <citation type="submission" date="2021-02" db="EMBL/GenBank/DDBJ databases">
        <authorList>
            <person name="Nowell W R."/>
        </authorList>
    </citation>
    <scope>NUCLEOTIDE SEQUENCE</scope>
</reference>
<evidence type="ECO:0000313" key="2">
    <source>
        <dbReference type="EMBL" id="CAF4616597.1"/>
    </source>
</evidence>
<accession>A0A8S2ZB43</accession>
<keyword evidence="1" id="KW-0175">Coiled coil</keyword>
<comment type="caution">
    <text evidence="2">The sequence shown here is derived from an EMBL/GenBank/DDBJ whole genome shotgun (WGS) entry which is preliminary data.</text>
</comment>
<evidence type="ECO:0000313" key="3">
    <source>
        <dbReference type="Proteomes" id="UP000681720"/>
    </source>
</evidence>
<proteinExistence type="predicted"/>
<evidence type="ECO:0000256" key="1">
    <source>
        <dbReference type="SAM" id="Coils"/>
    </source>
</evidence>
<organism evidence="2 3">
    <name type="scientific">Rotaria magnacalcarata</name>
    <dbReference type="NCBI Taxonomy" id="392030"/>
    <lineage>
        <taxon>Eukaryota</taxon>
        <taxon>Metazoa</taxon>
        <taxon>Spiralia</taxon>
        <taxon>Gnathifera</taxon>
        <taxon>Rotifera</taxon>
        <taxon>Eurotatoria</taxon>
        <taxon>Bdelloidea</taxon>
        <taxon>Philodinida</taxon>
        <taxon>Philodinidae</taxon>
        <taxon>Rotaria</taxon>
    </lineage>
</organism>
<gene>
    <name evidence="2" type="ORF">GIL414_LOCUS39590</name>
</gene>
<dbReference type="AlphaFoldDB" id="A0A8S2ZB43"/>